<organism evidence="1 2">
    <name type="scientific">Pseudozyma hubeiensis (strain SY62)</name>
    <name type="common">Yeast</name>
    <dbReference type="NCBI Taxonomy" id="1305764"/>
    <lineage>
        <taxon>Eukaryota</taxon>
        <taxon>Fungi</taxon>
        <taxon>Dikarya</taxon>
        <taxon>Basidiomycota</taxon>
        <taxon>Ustilaginomycotina</taxon>
        <taxon>Ustilaginomycetes</taxon>
        <taxon>Ustilaginales</taxon>
        <taxon>Ustilaginaceae</taxon>
        <taxon>Pseudozyma</taxon>
    </lineage>
</organism>
<dbReference type="GeneID" id="24107008"/>
<dbReference type="AlphaFoldDB" id="R9NZJ5"/>
<dbReference type="EMBL" id="DF238782">
    <property type="protein sequence ID" value="GAC94142.1"/>
    <property type="molecule type" value="Genomic_DNA"/>
</dbReference>
<evidence type="ECO:0000313" key="2">
    <source>
        <dbReference type="Proteomes" id="UP000014071"/>
    </source>
</evidence>
<proteinExistence type="predicted"/>
<dbReference type="HOGENOM" id="CLU_767529_0_0_1"/>
<keyword evidence="1" id="KW-0808">Transferase</keyword>
<sequence>MHDGCTFASFGPTCRKLSFRVHWTLASLPYPLTDRTSQAASVLAMVCVAIRKSDHQMMKISFPLVPKFFTIPHTGIDRFSHTTQALAELRTKISQTPRRVTRKPPTAARWTCFLHFALSKTSVSEGRFRLIASASGSFELCRKAGMTMLQLMHIAICVVVEDGNAISYSTQLRRRPRRLVLRHCISAYLFRCAIRDQHSMNCAKSPQLNMDLCASEEQREAVGKRVARISLLVLQPIPFFRCGGNKSVTRFVRTLSGSIWQFPVLCGNANLHIPHDGGIFRLEIHSFRSSTFWPTLYAKIGFSAPEIVHSAVPWLRSYRLAAALLFCSPSPRRMACLDCHAKKVVTQDRERHSVVCRFLGI</sequence>
<name>R9NZJ5_PSEHS</name>
<dbReference type="GO" id="GO:0032259">
    <property type="term" value="P:methylation"/>
    <property type="evidence" value="ECO:0007669"/>
    <property type="project" value="UniProtKB-KW"/>
</dbReference>
<dbReference type="RefSeq" id="XP_012187729.1">
    <property type="nucleotide sequence ID" value="XM_012332339.1"/>
</dbReference>
<dbReference type="Proteomes" id="UP000014071">
    <property type="component" value="Unassembled WGS sequence"/>
</dbReference>
<evidence type="ECO:0000313" key="1">
    <source>
        <dbReference type="EMBL" id="GAC94142.1"/>
    </source>
</evidence>
<protein>
    <submittedName>
        <fullName evidence="1">Methyltransferase</fullName>
    </submittedName>
</protein>
<accession>R9NZJ5</accession>
<reference evidence="2" key="1">
    <citation type="journal article" date="2013" name="Genome Announc.">
        <title>Draft genome sequence of the basidiomycetous yeast-like fungus Pseudozyma hubeiensis SY62, which produces an abundant amount of the biosurfactant mannosylerythritol lipids.</title>
        <authorList>
            <person name="Konishi M."/>
            <person name="Hatada Y."/>
            <person name="Horiuchi J."/>
        </authorList>
    </citation>
    <scope>NUCLEOTIDE SEQUENCE [LARGE SCALE GENOMIC DNA]</scope>
    <source>
        <strain evidence="2">SY62</strain>
    </source>
</reference>
<gene>
    <name evidence="1" type="ORF">PHSY_001711</name>
</gene>
<dbReference type="GO" id="GO:0008168">
    <property type="term" value="F:methyltransferase activity"/>
    <property type="evidence" value="ECO:0007669"/>
    <property type="project" value="UniProtKB-KW"/>
</dbReference>
<keyword evidence="1" id="KW-0489">Methyltransferase</keyword>
<keyword evidence="2" id="KW-1185">Reference proteome</keyword>